<evidence type="ECO:0000313" key="3">
    <source>
        <dbReference type="Proteomes" id="UP001370590"/>
    </source>
</evidence>
<dbReference type="EMBL" id="JAWMWH010000003">
    <property type="protein sequence ID" value="MEJ6401119.1"/>
    <property type="molecule type" value="Genomic_DNA"/>
</dbReference>
<proteinExistence type="predicted"/>
<sequence length="114" mass="13326">MKIKSQLKQYRHSYSYLPVSYTLSIHDFNAFKLIEHFDPQHKNSMLLTHQNGRMQTVVVNPKAIITARNGHVEVTKHHQRQLIDESPVTYLKQLVDQYRVPRIAQMPAFTTGLI</sequence>
<feature type="domain" description="Anthranilate synthase component I N-terminal" evidence="1">
    <location>
        <begin position="49"/>
        <end position="114"/>
    </location>
</feature>
<protein>
    <recommendedName>
        <fullName evidence="1">Anthranilate synthase component I N-terminal domain-containing protein</fullName>
    </recommendedName>
</protein>
<name>A0ABU8SML6_9LACO</name>
<organism evidence="2 3">
    <name type="scientific">Nicoliella lavandulae</name>
    <dbReference type="NCBI Taxonomy" id="3082954"/>
    <lineage>
        <taxon>Bacteria</taxon>
        <taxon>Bacillati</taxon>
        <taxon>Bacillota</taxon>
        <taxon>Bacilli</taxon>
        <taxon>Lactobacillales</taxon>
        <taxon>Lactobacillaceae</taxon>
        <taxon>Nicoliella</taxon>
    </lineage>
</organism>
<evidence type="ECO:0000259" key="1">
    <source>
        <dbReference type="Pfam" id="PF04715"/>
    </source>
</evidence>
<accession>A0ABU8SML6</accession>
<dbReference type="InterPro" id="IPR005801">
    <property type="entry name" value="ADC_synthase"/>
</dbReference>
<dbReference type="Pfam" id="PF04715">
    <property type="entry name" value="Anth_synt_I_N"/>
    <property type="match status" value="1"/>
</dbReference>
<keyword evidence="3" id="KW-1185">Reference proteome</keyword>
<comment type="caution">
    <text evidence="2">The sequence shown here is derived from an EMBL/GenBank/DDBJ whole genome shotgun (WGS) entry which is preliminary data.</text>
</comment>
<dbReference type="RefSeq" id="WP_339960965.1">
    <property type="nucleotide sequence ID" value="NZ_JAWMWH010000003.1"/>
</dbReference>
<gene>
    <name evidence="2" type="ORF">R4146_08185</name>
</gene>
<dbReference type="Proteomes" id="UP001370590">
    <property type="component" value="Unassembled WGS sequence"/>
</dbReference>
<reference evidence="2 3" key="1">
    <citation type="submission" date="2023-10" db="EMBL/GenBank/DDBJ databases">
        <title>Nicoliella lavandulae sp. nov. isolated from Lavandula angustifolia flowers.</title>
        <authorList>
            <person name="Alcantara C."/>
            <person name="Zuniga M."/>
            <person name="Landete J.M."/>
            <person name="Monedero V."/>
        </authorList>
    </citation>
    <scope>NUCLEOTIDE SEQUENCE [LARGE SCALE GENOMIC DNA]</scope>
    <source>
        <strain evidence="2 3">Es01</strain>
    </source>
</reference>
<evidence type="ECO:0000313" key="2">
    <source>
        <dbReference type="EMBL" id="MEJ6401119.1"/>
    </source>
</evidence>
<dbReference type="Gene3D" id="3.60.120.10">
    <property type="entry name" value="Anthranilate synthase"/>
    <property type="match status" value="1"/>
</dbReference>
<dbReference type="InterPro" id="IPR006805">
    <property type="entry name" value="Anth_synth_I_N"/>
</dbReference>